<dbReference type="OrthoDB" id="540726at2"/>
<dbReference type="HOGENOM" id="CLU_150715_0_0_3"/>
<proteinExistence type="predicted"/>
<sequence length="120" mass="14220">MSNQTNYFPSPLSDEIVKNIDQLNLSIIKKHHVRLLAHCLEIFKEIGKDEKSFFDEDELLKKWCEKKSQKFNDKNFNQLFYEQMSSAAKKINFFSKSINKNFKELDLEDLITLVEQNQAN</sequence>
<evidence type="ECO:0000313" key="1">
    <source>
        <dbReference type="EMBL" id="CAE18533.1"/>
    </source>
</evidence>
<dbReference type="EMBL" id="BX548174">
    <property type="protein sequence ID" value="CAE18533.1"/>
    <property type="molecule type" value="Genomic_DNA"/>
</dbReference>
<dbReference type="KEGG" id="pmm:PMM0074"/>
<name>Q7V3K1_PROMP</name>
<accession>Q7V3K1</accession>
<dbReference type="STRING" id="59919.PMM0074"/>
<dbReference type="AlphaFoldDB" id="Q7V3K1"/>
<dbReference type="Proteomes" id="UP000001026">
    <property type="component" value="Chromosome"/>
</dbReference>
<gene>
    <name evidence="1" type="ordered locus">PMM0074</name>
</gene>
<evidence type="ECO:0000313" key="2">
    <source>
        <dbReference type="Proteomes" id="UP000001026"/>
    </source>
</evidence>
<organism evidence="1 2">
    <name type="scientific">Prochlorococcus marinus subsp. pastoris (strain CCMP1986 / NIES-2087 / MED4)</name>
    <dbReference type="NCBI Taxonomy" id="59919"/>
    <lineage>
        <taxon>Bacteria</taxon>
        <taxon>Bacillati</taxon>
        <taxon>Cyanobacteriota</taxon>
        <taxon>Cyanophyceae</taxon>
        <taxon>Synechococcales</taxon>
        <taxon>Prochlorococcaceae</taxon>
        <taxon>Prochlorococcus</taxon>
    </lineage>
</organism>
<protein>
    <submittedName>
        <fullName evidence="1">Conserved hypothetical</fullName>
    </submittedName>
</protein>
<dbReference type="RefSeq" id="WP_011131712.1">
    <property type="nucleotide sequence ID" value="NC_005072.1"/>
</dbReference>
<dbReference type="eggNOG" id="ENOG5034B7V">
    <property type="taxonomic scope" value="Bacteria"/>
</dbReference>
<reference evidence="1 2" key="1">
    <citation type="journal article" date="2003" name="Nature">
        <title>Genome divergence in two Prochlorococcus ecotypes reflects oceanic niche differentiation.</title>
        <authorList>
            <person name="Rocap G."/>
            <person name="Larimer F.W."/>
            <person name="Lamerdin J.E."/>
            <person name="Malfatti S."/>
            <person name="Chain P."/>
            <person name="Ahlgren N.A."/>
            <person name="Arellano A."/>
            <person name="Coleman M."/>
            <person name="Hauser L."/>
            <person name="Hess W.R."/>
            <person name="Johnson Z.I."/>
            <person name="Land M.L."/>
            <person name="Lindell D."/>
            <person name="Post A.F."/>
            <person name="Regala W."/>
            <person name="Shah M."/>
            <person name="Shaw S.L."/>
            <person name="Steglich C."/>
            <person name="Sullivan M.B."/>
            <person name="Ting C.S."/>
            <person name="Tolonen A."/>
            <person name="Webb E.A."/>
            <person name="Zinser E.R."/>
            <person name="Chisholm S.W."/>
        </authorList>
    </citation>
    <scope>NUCLEOTIDE SEQUENCE [LARGE SCALE GENOMIC DNA]</scope>
    <source>
        <strain evidence="2">CCMP1986 / NIES-2087 / MED4</strain>
    </source>
</reference>